<sequence length="319" mass="35768">MAWGFLSPQEVQKVASLAKQDIEMSAKSPQPLEDLTRLAAAGSCGVHPNKCFSDIMKKHGGDNQLPKAHLIKLPLKGHADDVLQSMILPHELFSAIYNFYPDTWSRSILPDNDMENLEQFWNTVDGHPSLTHHIRAKANYKTTLIPVALHGDGVPLTGRGKVWQQGFTNFSFYSLLGQGNTGLQVHRKIHLALKLNALFEGLLIDFKGFVALPPEAALKFEEAVSAFLLLVAELKTHFQDEDVPLFNTTEKNHFMQHSAKFAATVNPRMLWAFAGEDQQRRAQKLAETCMKGLGPSKASIKIAHRYRFALHLLFKSHKR</sequence>
<evidence type="ECO:0000313" key="1">
    <source>
        <dbReference type="EMBL" id="OLP88122.1"/>
    </source>
</evidence>
<proteinExistence type="predicted"/>
<accession>A0A1Q9CYY4</accession>
<dbReference type="EMBL" id="LSRX01000828">
    <property type="protein sequence ID" value="OLP88122.1"/>
    <property type="molecule type" value="Genomic_DNA"/>
</dbReference>
<gene>
    <name evidence="1" type="ORF">AK812_SmicGene30600</name>
</gene>
<keyword evidence="2" id="KW-1185">Reference proteome</keyword>
<reference evidence="1 2" key="1">
    <citation type="submission" date="2016-02" db="EMBL/GenBank/DDBJ databases">
        <title>Genome analysis of coral dinoflagellate symbionts highlights evolutionary adaptations to a symbiotic lifestyle.</title>
        <authorList>
            <person name="Aranda M."/>
            <person name="Li Y."/>
            <person name="Liew Y.J."/>
            <person name="Baumgarten S."/>
            <person name="Simakov O."/>
            <person name="Wilson M."/>
            <person name="Piel J."/>
            <person name="Ashoor H."/>
            <person name="Bougouffa S."/>
            <person name="Bajic V.B."/>
            <person name="Ryu T."/>
            <person name="Ravasi T."/>
            <person name="Bayer T."/>
            <person name="Micklem G."/>
            <person name="Kim H."/>
            <person name="Bhak J."/>
            <person name="Lajeunesse T.C."/>
            <person name="Voolstra C.R."/>
        </authorList>
    </citation>
    <scope>NUCLEOTIDE SEQUENCE [LARGE SCALE GENOMIC DNA]</scope>
    <source>
        <strain evidence="1 2">CCMP2467</strain>
    </source>
</reference>
<dbReference type="OrthoDB" id="441830at2759"/>
<name>A0A1Q9CYY4_SYMMI</name>
<dbReference type="Proteomes" id="UP000186817">
    <property type="component" value="Unassembled WGS sequence"/>
</dbReference>
<comment type="caution">
    <text evidence="1">The sequence shown here is derived from an EMBL/GenBank/DDBJ whole genome shotgun (WGS) entry which is preliminary data.</text>
</comment>
<evidence type="ECO:0000313" key="2">
    <source>
        <dbReference type="Proteomes" id="UP000186817"/>
    </source>
</evidence>
<dbReference type="AlphaFoldDB" id="A0A1Q9CYY4"/>
<protein>
    <submittedName>
        <fullName evidence="1">Uncharacterized protein</fullName>
    </submittedName>
</protein>
<organism evidence="1 2">
    <name type="scientific">Symbiodinium microadriaticum</name>
    <name type="common">Dinoflagellate</name>
    <name type="synonym">Zooxanthella microadriatica</name>
    <dbReference type="NCBI Taxonomy" id="2951"/>
    <lineage>
        <taxon>Eukaryota</taxon>
        <taxon>Sar</taxon>
        <taxon>Alveolata</taxon>
        <taxon>Dinophyceae</taxon>
        <taxon>Suessiales</taxon>
        <taxon>Symbiodiniaceae</taxon>
        <taxon>Symbiodinium</taxon>
    </lineage>
</organism>